<name>A0AAE4CVL7_9ACTN</name>
<dbReference type="InterPro" id="IPR007410">
    <property type="entry name" value="LpqE-like"/>
</dbReference>
<dbReference type="PROSITE" id="PS51257">
    <property type="entry name" value="PROKAR_LIPOPROTEIN"/>
    <property type="match status" value="1"/>
</dbReference>
<dbReference type="Proteomes" id="UP001183629">
    <property type="component" value="Unassembled WGS sequence"/>
</dbReference>
<dbReference type="AlphaFoldDB" id="A0AAE4CVL7"/>
<dbReference type="SUPFAM" id="SSF110087">
    <property type="entry name" value="DR1885-like metal-binding protein"/>
    <property type="match status" value="1"/>
</dbReference>
<dbReference type="EMBL" id="JAVDYC010000001">
    <property type="protein sequence ID" value="MDR7327521.1"/>
    <property type="molecule type" value="Genomic_DNA"/>
</dbReference>
<gene>
    <name evidence="1" type="ORF">J2S44_007771</name>
</gene>
<dbReference type="RefSeq" id="WP_310424897.1">
    <property type="nucleotide sequence ID" value="NZ_JAVDYC010000001.1"/>
</dbReference>
<accession>A0AAE4CVL7</accession>
<evidence type="ECO:0000313" key="2">
    <source>
        <dbReference type="Proteomes" id="UP001183629"/>
    </source>
</evidence>
<proteinExistence type="predicted"/>
<dbReference type="Gene3D" id="2.60.40.1890">
    <property type="entry name" value="PCu(A)C copper chaperone"/>
    <property type="match status" value="1"/>
</dbReference>
<organism evidence="1 2">
    <name type="scientific">Catenuloplanes niger</name>
    <dbReference type="NCBI Taxonomy" id="587534"/>
    <lineage>
        <taxon>Bacteria</taxon>
        <taxon>Bacillati</taxon>
        <taxon>Actinomycetota</taxon>
        <taxon>Actinomycetes</taxon>
        <taxon>Micromonosporales</taxon>
        <taxon>Micromonosporaceae</taxon>
        <taxon>Catenuloplanes</taxon>
    </lineage>
</organism>
<keyword evidence="2" id="KW-1185">Reference proteome</keyword>
<comment type="caution">
    <text evidence="1">The sequence shown here is derived from an EMBL/GenBank/DDBJ whole genome shotgun (WGS) entry which is preliminary data.</text>
</comment>
<evidence type="ECO:0000313" key="1">
    <source>
        <dbReference type="EMBL" id="MDR7327521.1"/>
    </source>
</evidence>
<reference evidence="1 2" key="1">
    <citation type="submission" date="2023-07" db="EMBL/GenBank/DDBJ databases">
        <title>Sequencing the genomes of 1000 actinobacteria strains.</title>
        <authorList>
            <person name="Klenk H.-P."/>
        </authorList>
    </citation>
    <scope>NUCLEOTIDE SEQUENCE [LARGE SCALE GENOMIC DNA]</scope>
    <source>
        <strain evidence="1 2">DSM 44711</strain>
    </source>
</reference>
<protein>
    <submittedName>
        <fullName evidence="1">Copper(I)-binding protein</fullName>
    </submittedName>
</protein>
<dbReference type="InterPro" id="IPR036182">
    <property type="entry name" value="PCuAC_sf"/>
</dbReference>
<sequence length="182" mass="19025">MWERICRRAAACTLALVLVACGDPQEVLQSGTYGADGRTGDVLLRGVRVQGPDGHRLATGGNATVWLRLINERGSEELLSVSSDTASAVEIRWDRACDGTAETVSSLPLPAAGGVTDDDPAGADEFAPYHLRLVGLTRDVPVGTTVPLTFDFAIAPSVTVEVPVVPDTDVQAYPSTTCSSTG</sequence>
<dbReference type="Pfam" id="PF04314">
    <property type="entry name" value="PCuAC"/>
    <property type="match status" value="1"/>
</dbReference>